<evidence type="ECO:0000259" key="9">
    <source>
        <dbReference type="Pfam" id="PF21216"/>
    </source>
</evidence>
<comment type="caution">
    <text evidence="10">The sequence shown here is derived from an EMBL/GenBank/DDBJ whole genome shotgun (WGS) entry which is preliminary data.</text>
</comment>
<dbReference type="PANTHER" id="PTHR43226">
    <property type="entry name" value="XAA-PRO AMINOPEPTIDASE 3"/>
    <property type="match status" value="1"/>
</dbReference>
<evidence type="ECO:0000313" key="11">
    <source>
        <dbReference type="Proteomes" id="UP000521199"/>
    </source>
</evidence>
<dbReference type="GO" id="GO:0102009">
    <property type="term" value="F:proline dipeptidase activity"/>
    <property type="evidence" value="ECO:0007669"/>
    <property type="project" value="UniProtKB-EC"/>
</dbReference>
<evidence type="ECO:0000256" key="1">
    <source>
        <dbReference type="ARBA" id="ARBA00022670"/>
    </source>
</evidence>
<dbReference type="GO" id="GO:0016795">
    <property type="term" value="F:phosphoric triester hydrolase activity"/>
    <property type="evidence" value="ECO:0007669"/>
    <property type="project" value="InterPro"/>
</dbReference>
<dbReference type="GO" id="GO:0005829">
    <property type="term" value="C:cytosol"/>
    <property type="evidence" value="ECO:0007669"/>
    <property type="project" value="TreeGrafter"/>
</dbReference>
<dbReference type="InterPro" id="IPR001131">
    <property type="entry name" value="Peptidase_M24B_aminopep-P_CS"/>
</dbReference>
<dbReference type="Gene3D" id="3.90.230.10">
    <property type="entry name" value="Creatinase/methionine aminopeptidase superfamily"/>
    <property type="match status" value="1"/>
</dbReference>
<evidence type="ECO:0000256" key="4">
    <source>
        <dbReference type="ARBA" id="ARBA00022997"/>
    </source>
</evidence>
<feature type="binding site" evidence="7">
    <location>
        <position position="415"/>
    </location>
    <ligand>
        <name>Mn(2+)</name>
        <dbReference type="ChEBI" id="CHEBI:29035"/>
        <label>1</label>
    </ligand>
</feature>
<protein>
    <recommendedName>
        <fullName evidence="7">Xaa-Pro dipeptidase</fullName>
        <shortName evidence="7">X-Pro dipeptidase</shortName>
        <ecNumber evidence="7">3.4.13.9</ecNumber>
    </recommendedName>
    <alternativeName>
        <fullName evidence="7">Imidodipeptidase</fullName>
    </alternativeName>
    <alternativeName>
        <fullName evidence="7">Proline dipeptidase</fullName>
        <shortName evidence="7">Prolidase</shortName>
    </alternativeName>
</protein>
<accession>A0A7W8D6W0</accession>
<dbReference type="PANTHER" id="PTHR43226:SF8">
    <property type="entry name" value="XAA-PRO DIPEPTIDASE"/>
    <property type="match status" value="1"/>
</dbReference>
<keyword evidence="1 7" id="KW-0645">Protease</keyword>
<dbReference type="AlphaFoldDB" id="A0A7W8D6W0"/>
<dbReference type="Gene3D" id="3.40.350.10">
    <property type="entry name" value="Creatinase/prolidase N-terminal domain"/>
    <property type="match status" value="1"/>
</dbReference>
<evidence type="ECO:0000256" key="6">
    <source>
        <dbReference type="ARBA" id="ARBA00023211"/>
    </source>
</evidence>
<feature type="binding site" evidence="7">
    <location>
        <position position="331"/>
    </location>
    <ligand>
        <name>Mn(2+)</name>
        <dbReference type="ChEBI" id="CHEBI:29035"/>
        <label>1</label>
    </ligand>
</feature>
<dbReference type="EC" id="3.4.13.9" evidence="7"/>
<gene>
    <name evidence="7" type="primary">pepQ</name>
    <name evidence="10" type="ORF">HNQ52_001326</name>
</gene>
<dbReference type="InterPro" id="IPR036005">
    <property type="entry name" value="Creatinase/aminopeptidase-like"/>
</dbReference>
<organism evidence="10 11">
    <name type="scientific">Chiayiivirga flava</name>
    <dbReference type="NCBI Taxonomy" id="659595"/>
    <lineage>
        <taxon>Bacteria</taxon>
        <taxon>Pseudomonadati</taxon>
        <taxon>Pseudomonadota</taxon>
        <taxon>Gammaproteobacteria</taxon>
        <taxon>Lysobacterales</taxon>
        <taxon>Lysobacteraceae</taxon>
        <taxon>Chiayiivirga</taxon>
    </lineage>
</organism>
<dbReference type="GO" id="GO:0006508">
    <property type="term" value="P:proteolysis"/>
    <property type="evidence" value="ECO:0007669"/>
    <property type="project" value="UniProtKB-KW"/>
</dbReference>
<keyword evidence="6 7" id="KW-0464">Manganese</keyword>
<dbReference type="GO" id="GO:0004177">
    <property type="term" value="F:aminopeptidase activity"/>
    <property type="evidence" value="ECO:0007669"/>
    <property type="project" value="TreeGrafter"/>
</dbReference>
<dbReference type="InterPro" id="IPR052433">
    <property type="entry name" value="X-Pro_dipept-like"/>
</dbReference>
<comment type="cofactor">
    <cofactor evidence="7">
        <name>Mn(2+)</name>
        <dbReference type="ChEBI" id="CHEBI:29035"/>
    </cofactor>
    <text evidence="7">Binds 2 manganese ions per subunit.</text>
</comment>
<dbReference type="EMBL" id="JACHHP010000002">
    <property type="protein sequence ID" value="MBB5207797.1"/>
    <property type="molecule type" value="Genomic_DNA"/>
</dbReference>
<comment type="catalytic activity">
    <reaction evidence="7">
        <text>Xaa-L-Pro dipeptide + H2O = an L-alpha-amino acid + L-proline</text>
        <dbReference type="Rhea" id="RHEA:76407"/>
        <dbReference type="ChEBI" id="CHEBI:15377"/>
        <dbReference type="ChEBI" id="CHEBI:59869"/>
        <dbReference type="ChEBI" id="CHEBI:60039"/>
        <dbReference type="ChEBI" id="CHEBI:195196"/>
        <dbReference type="EC" id="3.4.13.9"/>
    </reaction>
</comment>
<evidence type="ECO:0000259" key="8">
    <source>
        <dbReference type="Pfam" id="PF00557"/>
    </source>
</evidence>
<evidence type="ECO:0000256" key="7">
    <source>
        <dbReference type="HAMAP-Rule" id="MF_01279"/>
    </source>
</evidence>
<comment type="similarity">
    <text evidence="7">Belongs to the peptidase M24B family. Bacterial-type prolidase subfamily.</text>
</comment>
<comment type="function">
    <text evidence="7">Splits dipeptides with a prolyl residue in the C-terminal position.</text>
</comment>
<dbReference type="Pfam" id="PF21216">
    <property type="entry name" value="PepQ_N"/>
    <property type="match status" value="1"/>
</dbReference>
<keyword evidence="2 7" id="KW-0479">Metal-binding</keyword>
<dbReference type="GO" id="GO:0008235">
    <property type="term" value="F:metalloexopeptidase activity"/>
    <property type="evidence" value="ECO:0007669"/>
    <property type="project" value="UniProtKB-UniRule"/>
</dbReference>
<feature type="binding site" evidence="7">
    <location>
        <position position="376"/>
    </location>
    <ligand>
        <name>Mn(2+)</name>
        <dbReference type="ChEBI" id="CHEBI:29035"/>
        <label>1</label>
    </ligand>
</feature>
<proteinExistence type="inferred from homology"/>
<reference evidence="10 11" key="1">
    <citation type="submission" date="2020-08" db="EMBL/GenBank/DDBJ databases">
        <title>Genomic Encyclopedia of Type Strains, Phase IV (KMG-IV): sequencing the most valuable type-strain genomes for metagenomic binning, comparative biology and taxonomic classification.</title>
        <authorList>
            <person name="Goeker M."/>
        </authorList>
    </citation>
    <scope>NUCLEOTIDE SEQUENCE [LARGE SCALE GENOMIC DNA]</scope>
    <source>
        <strain evidence="10 11">DSM 24163</strain>
    </source>
</reference>
<evidence type="ECO:0000256" key="3">
    <source>
        <dbReference type="ARBA" id="ARBA00022801"/>
    </source>
</evidence>
<dbReference type="PROSITE" id="PS00491">
    <property type="entry name" value="PROLINE_PEPTIDASE"/>
    <property type="match status" value="1"/>
</dbReference>
<feature type="binding site" evidence="7">
    <location>
        <position position="415"/>
    </location>
    <ligand>
        <name>Mn(2+)</name>
        <dbReference type="ChEBI" id="CHEBI:29035"/>
        <label>2</label>
    </ligand>
</feature>
<keyword evidence="3 7" id="KW-0378">Hydrolase</keyword>
<feature type="binding site" evidence="7">
    <location>
        <position position="240"/>
    </location>
    <ligand>
        <name>Mn(2+)</name>
        <dbReference type="ChEBI" id="CHEBI:29035"/>
        <label>2</label>
    </ligand>
</feature>
<dbReference type="RefSeq" id="WP_183960325.1">
    <property type="nucleotide sequence ID" value="NZ_JACHHP010000002.1"/>
</dbReference>
<feature type="domain" description="Xaa-Pro dipeptidase N-terminal" evidence="9">
    <location>
        <begin position="6"/>
        <end position="151"/>
    </location>
</feature>
<dbReference type="GO" id="GO:0046872">
    <property type="term" value="F:metal ion binding"/>
    <property type="evidence" value="ECO:0007669"/>
    <property type="project" value="UniProtKB-KW"/>
</dbReference>
<dbReference type="Pfam" id="PF00557">
    <property type="entry name" value="Peptidase_M24"/>
    <property type="match status" value="1"/>
</dbReference>
<feature type="binding site" evidence="7">
    <location>
        <position position="251"/>
    </location>
    <ligand>
        <name>Mn(2+)</name>
        <dbReference type="ChEBI" id="CHEBI:29035"/>
        <label>1</label>
    </ligand>
</feature>
<dbReference type="InterPro" id="IPR029149">
    <property type="entry name" value="Creatin/AminoP/Spt16_N"/>
</dbReference>
<dbReference type="InterPro" id="IPR048819">
    <property type="entry name" value="PepQ_N"/>
</dbReference>
<dbReference type="HAMAP" id="MF_01279">
    <property type="entry name" value="X_Pro_dipeptid"/>
    <property type="match status" value="1"/>
</dbReference>
<dbReference type="NCBIfam" id="NF010133">
    <property type="entry name" value="PRK13607.1"/>
    <property type="match status" value="1"/>
</dbReference>
<dbReference type="SUPFAM" id="SSF55920">
    <property type="entry name" value="Creatinase/aminopeptidase"/>
    <property type="match status" value="1"/>
</dbReference>
<dbReference type="InterPro" id="IPR022846">
    <property type="entry name" value="X_Pro_dipept"/>
</dbReference>
<keyword evidence="5 7" id="KW-0482">Metalloprotease</keyword>
<evidence type="ECO:0000313" key="10">
    <source>
        <dbReference type="EMBL" id="MBB5207797.1"/>
    </source>
</evidence>
<name>A0A7W8D6W0_9GAMM</name>
<feature type="domain" description="Peptidase M24" evidence="8">
    <location>
        <begin position="163"/>
        <end position="422"/>
    </location>
</feature>
<dbReference type="InterPro" id="IPR000994">
    <property type="entry name" value="Pept_M24"/>
</dbReference>
<evidence type="ECO:0000256" key="2">
    <source>
        <dbReference type="ARBA" id="ARBA00022723"/>
    </source>
</evidence>
<feature type="binding site" evidence="7">
    <location>
        <position position="251"/>
    </location>
    <ligand>
        <name>Mn(2+)</name>
        <dbReference type="ChEBI" id="CHEBI:29035"/>
        <label>2</label>
    </ligand>
</feature>
<keyword evidence="11" id="KW-1185">Reference proteome</keyword>
<sequence length="438" mass="48170">MDPAPLYREHLDTLLARVATALERGGFEHLLIGSGVQRYEHLDDRPITFRGNPQFVQFLPLPAHTDCWIAITPGNKPVLAYYQPDDYWHLPPAAPSGAWVEHFDIRTVRTPDEARRHLPPAARSAILAPADAALDGYVPNDPAAVVDYLHYHRAFKTPYELALMRQASARAVRGHRAAESAFRRNESELEIHRAYLHASGHLDTDLPYGNIVALNEHGAVLHYQHQQAQRPHESRAFLIDAGGTADGYASDITRTYANGDAAFSALVHAVDGVQLALVDRVRAGRDYADLHVEAHRMLAGVLRDLDIVRMAPEDQVDAGVSAVFFPHGLGHLLGIQVHDIGGFMATDAGGRIERPAGHPYLRLTRTLAPHMVVTIEPGIYFIDSLLAGLREGPHAQAVNWTAIEHLRRFGGVRIEDDVVCTDSTPQNLTRDAFGAAAA</sequence>
<evidence type="ECO:0000256" key="5">
    <source>
        <dbReference type="ARBA" id="ARBA00023049"/>
    </source>
</evidence>
<keyword evidence="4 7" id="KW-0224">Dipeptidase</keyword>
<dbReference type="Proteomes" id="UP000521199">
    <property type="component" value="Unassembled WGS sequence"/>
</dbReference>